<proteinExistence type="predicted"/>
<keyword evidence="2" id="KW-0004">4Fe-4S</keyword>
<dbReference type="PANTHER" id="PTHR30176:SF3">
    <property type="entry name" value="FERREDOXIN-TYPE PROTEIN NAPH"/>
    <property type="match status" value="1"/>
</dbReference>
<keyword evidence="5" id="KW-0408">Iron</keyword>
<feature type="transmembrane region" description="Helical" evidence="7">
    <location>
        <begin position="197"/>
        <end position="214"/>
    </location>
</feature>
<evidence type="ECO:0000256" key="5">
    <source>
        <dbReference type="ARBA" id="ARBA00023004"/>
    </source>
</evidence>
<feature type="transmembrane region" description="Helical" evidence="7">
    <location>
        <begin position="39"/>
        <end position="57"/>
    </location>
</feature>
<keyword evidence="7" id="KW-1133">Transmembrane helix</keyword>
<dbReference type="Pfam" id="PF12801">
    <property type="entry name" value="Fer4_5"/>
    <property type="match status" value="1"/>
</dbReference>
<protein>
    <submittedName>
        <fullName evidence="9">Cytochrome C oxidase</fullName>
    </submittedName>
</protein>
<evidence type="ECO:0000313" key="10">
    <source>
        <dbReference type="Proteomes" id="UP000064243"/>
    </source>
</evidence>
<evidence type="ECO:0000256" key="3">
    <source>
        <dbReference type="ARBA" id="ARBA00022723"/>
    </source>
</evidence>
<dbReference type="SUPFAM" id="SSF54862">
    <property type="entry name" value="4Fe-4S ferredoxins"/>
    <property type="match status" value="1"/>
</dbReference>
<dbReference type="InterPro" id="IPR051684">
    <property type="entry name" value="Electron_Trans/Redox"/>
</dbReference>
<dbReference type="InterPro" id="IPR014116">
    <property type="entry name" value="Cyt_c_oxidase_cbb3_FixG"/>
</dbReference>
<dbReference type="Pfam" id="PF11614">
    <property type="entry name" value="FixG_C"/>
    <property type="match status" value="1"/>
</dbReference>
<dbReference type="PROSITE" id="PS51379">
    <property type="entry name" value="4FE4S_FER_2"/>
    <property type="match status" value="1"/>
</dbReference>
<dbReference type="PANTHER" id="PTHR30176">
    <property type="entry name" value="FERREDOXIN-TYPE PROTEIN NAPH"/>
    <property type="match status" value="1"/>
</dbReference>
<dbReference type="InterPro" id="IPR017896">
    <property type="entry name" value="4Fe4S_Fe-S-bd"/>
</dbReference>
<dbReference type="Proteomes" id="UP000064243">
    <property type="component" value="Unassembled WGS sequence"/>
</dbReference>
<keyword evidence="7" id="KW-0812">Transmembrane</keyword>
<evidence type="ECO:0000256" key="1">
    <source>
        <dbReference type="ARBA" id="ARBA00022448"/>
    </source>
</evidence>
<dbReference type="InterPro" id="IPR013783">
    <property type="entry name" value="Ig-like_fold"/>
</dbReference>
<keyword evidence="1" id="KW-0813">Transport</keyword>
<dbReference type="AlphaFoldDB" id="A0A119CX88"/>
<sequence length="473" mass="53399">MTDDKQPAPSSADVPIEQQLYAIRQIIQPRAVHGVFANWRVALVLLTQAVYYGLPWLQWDNRQAVLFDLAARKFYIFGLVFWPQDFVYLTGLLVLAALALFLFTAVAGRLWCGYACPQTVYTEIFMWVESWLEGDHLARKKLDKSPWNANKLRRRGLKHFVWVLIALWTGFTFVGYFTPIQLLVAETLSASLGPWESFWILFYGFATWGNAGFMREQVCKYMCPYARFQSVMFDSDTLTVTYDTSRGEPRGSRGKKAAYKALGLGDCVDCAVCVQVCPTGIDIRDGLQYECIGCAACIDGCDQIMDKMGYPRGLIRYTTENAVKGKYPDSGILKHVLRPRTLIYTVLLALLSGAFVYSLATRVPLRVDVIRDRVALSKETDEGLIENVYRLQIINKDSQPHRYTIQAQGINGLSVVMARREIAAAPLQTIDIPVSLVADPVELKGRSIEVTFTIQSIDDPRIKEAVATKFFNR</sequence>
<feature type="transmembrane region" description="Helical" evidence="7">
    <location>
        <begin position="342"/>
        <end position="360"/>
    </location>
</feature>
<evidence type="ECO:0000256" key="7">
    <source>
        <dbReference type="SAM" id="Phobius"/>
    </source>
</evidence>
<keyword evidence="3" id="KW-0479">Metal-binding</keyword>
<dbReference type="RefSeq" id="WP_059752038.1">
    <property type="nucleotide sequence ID" value="NZ_LDUG01000014.1"/>
</dbReference>
<evidence type="ECO:0000259" key="8">
    <source>
        <dbReference type="PROSITE" id="PS51379"/>
    </source>
</evidence>
<keyword evidence="7" id="KW-0472">Membrane</keyword>
<dbReference type="PATRIC" id="fig|36861.3.peg.174"/>
<dbReference type="PROSITE" id="PS00198">
    <property type="entry name" value="4FE4S_FER_1"/>
    <property type="match status" value="1"/>
</dbReference>
<keyword evidence="4" id="KW-0249">Electron transport</keyword>
<dbReference type="OrthoDB" id="9811700at2"/>
<dbReference type="EMBL" id="LDUG01000014">
    <property type="protein sequence ID" value="KVW97848.1"/>
    <property type="molecule type" value="Genomic_DNA"/>
</dbReference>
<dbReference type="GO" id="GO:0005886">
    <property type="term" value="C:plasma membrane"/>
    <property type="evidence" value="ECO:0007669"/>
    <property type="project" value="TreeGrafter"/>
</dbReference>
<reference evidence="9 10" key="1">
    <citation type="journal article" date="2015" name="Appl. Environ. Microbiol.">
        <title>Aerobic and Anaerobic Thiosulfate Oxidation by a Cold-Adapted, Subglacial Chemoautotroph.</title>
        <authorList>
            <person name="Harrold Z.R."/>
            <person name="Skidmore M.L."/>
            <person name="Hamilton T.L."/>
            <person name="Desch L."/>
            <person name="Amada K."/>
            <person name="van Gelder W."/>
            <person name="Glover K."/>
            <person name="Roden E.E."/>
            <person name="Boyd E.S."/>
        </authorList>
    </citation>
    <scope>NUCLEOTIDE SEQUENCE [LARGE SCALE GENOMIC DNA]</scope>
    <source>
        <strain evidence="9 10">RG</strain>
    </source>
</reference>
<organism evidence="9 10">
    <name type="scientific">Thiobacillus denitrificans</name>
    <dbReference type="NCBI Taxonomy" id="36861"/>
    <lineage>
        <taxon>Bacteria</taxon>
        <taxon>Pseudomonadati</taxon>
        <taxon>Pseudomonadota</taxon>
        <taxon>Betaproteobacteria</taxon>
        <taxon>Nitrosomonadales</taxon>
        <taxon>Thiobacillaceae</taxon>
        <taxon>Thiobacillus</taxon>
    </lineage>
</organism>
<keyword evidence="10" id="KW-1185">Reference proteome</keyword>
<evidence type="ECO:0000256" key="4">
    <source>
        <dbReference type="ARBA" id="ARBA00022982"/>
    </source>
</evidence>
<evidence type="ECO:0000256" key="2">
    <source>
        <dbReference type="ARBA" id="ARBA00022485"/>
    </source>
</evidence>
<dbReference type="Gene3D" id="2.60.40.10">
    <property type="entry name" value="Immunoglobulins"/>
    <property type="match status" value="1"/>
</dbReference>
<keyword evidence="6" id="KW-0411">Iron-sulfur</keyword>
<dbReference type="NCBIfam" id="TIGR02745">
    <property type="entry name" value="ccoG_rdxA_fixG"/>
    <property type="match status" value="1"/>
</dbReference>
<evidence type="ECO:0000256" key="6">
    <source>
        <dbReference type="ARBA" id="ARBA00023014"/>
    </source>
</evidence>
<dbReference type="InterPro" id="IPR032879">
    <property type="entry name" value="FixG_C"/>
</dbReference>
<dbReference type="GO" id="GO:0051539">
    <property type="term" value="F:4 iron, 4 sulfur cluster binding"/>
    <property type="evidence" value="ECO:0007669"/>
    <property type="project" value="UniProtKB-KW"/>
</dbReference>
<gene>
    <name evidence="9" type="ORF">ABW22_03630</name>
</gene>
<evidence type="ECO:0000313" key="9">
    <source>
        <dbReference type="EMBL" id="KVW97848.1"/>
    </source>
</evidence>
<feature type="transmembrane region" description="Helical" evidence="7">
    <location>
        <begin position="88"/>
        <end position="112"/>
    </location>
</feature>
<dbReference type="Pfam" id="PF13746">
    <property type="entry name" value="Fer4_18"/>
    <property type="match status" value="1"/>
</dbReference>
<name>A0A119CX88_THIDE</name>
<comment type="caution">
    <text evidence="9">The sequence shown here is derived from an EMBL/GenBank/DDBJ whole genome shotgun (WGS) entry which is preliminary data.</text>
</comment>
<dbReference type="GO" id="GO:0046872">
    <property type="term" value="F:metal ion binding"/>
    <property type="evidence" value="ECO:0007669"/>
    <property type="project" value="UniProtKB-KW"/>
</dbReference>
<dbReference type="STRING" id="1123392.GCA_000376425_01528"/>
<accession>A0A119CX88</accession>
<feature type="domain" description="4Fe-4S ferredoxin-type" evidence="8">
    <location>
        <begin position="258"/>
        <end position="286"/>
    </location>
</feature>
<dbReference type="InterPro" id="IPR017900">
    <property type="entry name" value="4Fe4S_Fe_S_CS"/>
</dbReference>
<feature type="transmembrane region" description="Helical" evidence="7">
    <location>
        <begin position="160"/>
        <end position="177"/>
    </location>
</feature>